<name>D0KZS5_HALNC</name>
<reference evidence="12 13" key="1">
    <citation type="submission" date="2009-10" db="EMBL/GenBank/DDBJ databases">
        <title>Complete sequence of Halothiobacillus neapolitanus c2.</title>
        <authorList>
            <consortium name="US DOE Joint Genome Institute"/>
            <person name="Lucas S."/>
            <person name="Copeland A."/>
            <person name="Lapidus A."/>
            <person name="Glavina del Rio T."/>
            <person name="Tice H."/>
            <person name="Bruce D."/>
            <person name="Goodwin L."/>
            <person name="Pitluck S."/>
            <person name="Davenport K."/>
            <person name="Brettin T."/>
            <person name="Detter J.C."/>
            <person name="Han C."/>
            <person name="Tapia R."/>
            <person name="Larimer F."/>
            <person name="Land M."/>
            <person name="Hauser L."/>
            <person name="Kyrpides N."/>
            <person name="Mikhailova N."/>
            <person name="Kerfeld C."/>
            <person name="Cannon G."/>
            <person name="Heinhort S."/>
        </authorList>
    </citation>
    <scope>NUCLEOTIDE SEQUENCE [LARGE SCALE GENOMIC DNA]</scope>
    <source>
        <strain evidence="13">ATCC 23641 / c2</strain>
    </source>
</reference>
<evidence type="ECO:0000256" key="7">
    <source>
        <dbReference type="ARBA" id="ARBA00023002"/>
    </source>
</evidence>
<evidence type="ECO:0000313" key="12">
    <source>
        <dbReference type="EMBL" id="ACX95948.1"/>
    </source>
</evidence>
<keyword evidence="6" id="KW-0479">Metal-binding</keyword>
<dbReference type="PANTHER" id="PTHR43105:SF9">
    <property type="entry name" value="NADPH-FE(3+) OXIDOREDUCTASE SUBUNIT ALPHA"/>
    <property type="match status" value="1"/>
</dbReference>
<dbReference type="Gene3D" id="2.40.40.20">
    <property type="match status" value="1"/>
</dbReference>
<feature type="domain" description="4Fe-4S Mo/W bis-MGD-type" evidence="11">
    <location>
        <begin position="5"/>
        <end position="61"/>
    </location>
</feature>
<dbReference type="OrthoDB" id="9810782at2"/>
<dbReference type="Pfam" id="PF01568">
    <property type="entry name" value="Molydop_binding"/>
    <property type="match status" value="1"/>
</dbReference>
<dbReference type="Pfam" id="PF04324">
    <property type="entry name" value="Fer2_BFD"/>
    <property type="match status" value="1"/>
</dbReference>
<dbReference type="GO" id="GO:0016491">
    <property type="term" value="F:oxidoreductase activity"/>
    <property type="evidence" value="ECO:0007669"/>
    <property type="project" value="UniProtKB-KW"/>
</dbReference>
<dbReference type="InterPro" id="IPR009010">
    <property type="entry name" value="Asp_de-COase-like_dom_sf"/>
</dbReference>
<dbReference type="GO" id="GO:0042128">
    <property type="term" value="P:nitrate assimilation"/>
    <property type="evidence" value="ECO:0007669"/>
    <property type="project" value="UniProtKB-KW"/>
</dbReference>
<dbReference type="PROSITE" id="PS00551">
    <property type="entry name" value="MOLYBDOPTERIN_PROK_1"/>
    <property type="match status" value="1"/>
</dbReference>
<dbReference type="Gene3D" id="2.20.25.90">
    <property type="entry name" value="ADC-like domains"/>
    <property type="match status" value="1"/>
</dbReference>
<dbReference type="Gene3D" id="3.40.228.10">
    <property type="entry name" value="Dimethylsulfoxide Reductase, domain 2"/>
    <property type="match status" value="1"/>
</dbReference>
<dbReference type="STRING" id="555778.Hneap_1112"/>
<evidence type="ECO:0000256" key="5">
    <source>
        <dbReference type="ARBA" id="ARBA00022505"/>
    </source>
</evidence>
<evidence type="ECO:0000256" key="3">
    <source>
        <dbReference type="ARBA" id="ARBA00008747"/>
    </source>
</evidence>
<evidence type="ECO:0000256" key="4">
    <source>
        <dbReference type="ARBA" id="ARBA00022485"/>
    </source>
</evidence>
<evidence type="ECO:0000259" key="11">
    <source>
        <dbReference type="PROSITE" id="PS51669"/>
    </source>
</evidence>
<dbReference type="EMBL" id="CP001801">
    <property type="protein sequence ID" value="ACX95948.1"/>
    <property type="molecule type" value="Genomic_DNA"/>
</dbReference>
<keyword evidence="9" id="KW-0411">Iron-sulfur</keyword>
<evidence type="ECO:0000256" key="8">
    <source>
        <dbReference type="ARBA" id="ARBA00023004"/>
    </source>
</evidence>
<evidence type="ECO:0000256" key="1">
    <source>
        <dbReference type="ARBA" id="ARBA00001942"/>
    </source>
</evidence>
<keyword evidence="5" id="KW-0500">Molybdenum</keyword>
<dbReference type="GO" id="GO:0051539">
    <property type="term" value="F:4 iron, 4 sulfur cluster binding"/>
    <property type="evidence" value="ECO:0007669"/>
    <property type="project" value="UniProtKB-KW"/>
</dbReference>
<dbReference type="SUPFAM" id="SSF50692">
    <property type="entry name" value="ADC-like"/>
    <property type="match status" value="1"/>
</dbReference>
<dbReference type="InterPro" id="IPR007419">
    <property type="entry name" value="BFD-like_2Fe2S-bd_dom"/>
</dbReference>
<dbReference type="RefSeq" id="WP_012823984.1">
    <property type="nucleotide sequence ID" value="NC_013422.1"/>
</dbReference>
<dbReference type="InterPro" id="IPR041957">
    <property type="entry name" value="CT_Nitrate-R-NapA-like"/>
</dbReference>
<dbReference type="InterPro" id="IPR050123">
    <property type="entry name" value="Prok_molybdopt-oxidoreductase"/>
</dbReference>
<dbReference type="InterPro" id="IPR006656">
    <property type="entry name" value="Mopterin_OxRdtase"/>
</dbReference>
<evidence type="ECO:0000313" key="13">
    <source>
        <dbReference type="Proteomes" id="UP000009102"/>
    </source>
</evidence>
<dbReference type="PROSITE" id="PS00490">
    <property type="entry name" value="MOLYBDOPTERIN_PROK_2"/>
    <property type="match status" value="1"/>
</dbReference>
<protein>
    <submittedName>
        <fullName evidence="12">Molybdopterin oxidoreductase</fullName>
    </submittedName>
</protein>
<dbReference type="GO" id="GO:0046872">
    <property type="term" value="F:metal ion binding"/>
    <property type="evidence" value="ECO:0007669"/>
    <property type="project" value="UniProtKB-KW"/>
</dbReference>
<dbReference type="InterPro" id="IPR041854">
    <property type="entry name" value="BFD-like_2Fe2S-bd_dom_sf"/>
</dbReference>
<dbReference type="Proteomes" id="UP000009102">
    <property type="component" value="Chromosome"/>
</dbReference>
<dbReference type="Pfam" id="PF00384">
    <property type="entry name" value="Molybdopterin"/>
    <property type="match status" value="1"/>
</dbReference>
<dbReference type="KEGG" id="hna:Hneap_1112"/>
<keyword evidence="7" id="KW-0560">Oxidoreductase</keyword>
<keyword evidence="4" id="KW-0004">4Fe-4S</keyword>
<proteinExistence type="inferred from homology"/>
<dbReference type="eggNOG" id="COG1251">
    <property type="taxonomic scope" value="Bacteria"/>
</dbReference>
<accession>D0KZS5</accession>
<organism evidence="12 13">
    <name type="scientific">Halothiobacillus neapolitanus (strain ATCC 23641 / DSM 15147 / CIP 104769 / NCIMB 8539 / c2)</name>
    <name type="common">Thiobacillus neapolitanus</name>
    <dbReference type="NCBI Taxonomy" id="555778"/>
    <lineage>
        <taxon>Bacteria</taxon>
        <taxon>Pseudomonadati</taxon>
        <taxon>Pseudomonadota</taxon>
        <taxon>Gammaproteobacteria</taxon>
        <taxon>Chromatiales</taxon>
        <taxon>Halothiobacillaceae</taxon>
        <taxon>Halothiobacillus</taxon>
    </lineage>
</organism>
<dbReference type="eggNOG" id="COG0243">
    <property type="taxonomic scope" value="Bacteria"/>
</dbReference>
<keyword evidence="8" id="KW-0408">Iron</keyword>
<dbReference type="SMART" id="SM00926">
    <property type="entry name" value="Molybdop_Fe4S4"/>
    <property type="match status" value="1"/>
</dbReference>
<dbReference type="CDD" id="cd02754">
    <property type="entry name" value="MopB_Nitrate-R-NapA-like"/>
    <property type="match status" value="1"/>
</dbReference>
<dbReference type="PROSITE" id="PS51669">
    <property type="entry name" value="4FE4S_MOW_BIS_MGD"/>
    <property type="match status" value="1"/>
</dbReference>
<dbReference type="GO" id="GO:1990204">
    <property type="term" value="C:oxidoreductase complex"/>
    <property type="evidence" value="ECO:0007669"/>
    <property type="project" value="UniProtKB-ARBA"/>
</dbReference>
<dbReference type="HOGENOM" id="CLU_000422_13_4_6"/>
<dbReference type="Pfam" id="PF04879">
    <property type="entry name" value="Molybdop_Fe4S4"/>
    <property type="match status" value="1"/>
</dbReference>
<comment type="similarity">
    <text evidence="3">Belongs to the prokaryotic molybdopterin-containing oxidoreductase family. NasA/NapA/NarB subfamily.</text>
</comment>
<keyword evidence="10" id="KW-0534">Nitrate assimilation</keyword>
<dbReference type="CDD" id="cd02791">
    <property type="entry name" value="MopB_CT_Nitrate-R-NapA-like"/>
    <property type="match status" value="1"/>
</dbReference>
<dbReference type="Gene3D" id="3.40.50.740">
    <property type="match status" value="1"/>
</dbReference>
<dbReference type="InterPro" id="IPR006655">
    <property type="entry name" value="Mopterin_OxRdtase_prok_CS"/>
</dbReference>
<dbReference type="AlphaFoldDB" id="D0KZS5"/>
<dbReference type="InterPro" id="IPR006963">
    <property type="entry name" value="Mopterin_OxRdtase_4Fe-4S_dom"/>
</dbReference>
<dbReference type="GO" id="GO:0043546">
    <property type="term" value="F:molybdopterin cofactor binding"/>
    <property type="evidence" value="ECO:0007669"/>
    <property type="project" value="InterPro"/>
</dbReference>
<dbReference type="GO" id="GO:0045333">
    <property type="term" value="P:cellular respiration"/>
    <property type="evidence" value="ECO:0007669"/>
    <property type="project" value="UniProtKB-ARBA"/>
</dbReference>
<gene>
    <name evidence="12" type="ordered locus">Hneap_1112</name>
</gene>
<dbReference type="PANTHER" id="PTHR43105">
    <property type="entry name" value="RESPIRATORY NITRATE REDUCTASE"/>
    <property type="match status" value="1"/>
</dbReference>
<keyword evidence="13" id="KW-1185">Reference proteome</keyword>
<comment type="cofactor">
    <cofactor evidence="2">
        <name>[4Fe-4S] cluster</name>
        <dbReference type="ChEBI" id="CHEBI:49883"/>
    </cofactor>
</comment>
<dbReference type="SUPFAM" id="SSF53706">
    <property type="entry name" value="Formate dehydrogenase/DMSO reductase, domains 1-3"/>
    <property type="match status" value="1"/>
</dbReference>
<evidence type="ECO:0000256" key="2">
    <source>
        <dbReference type="ARBA" id="ARBA00001966"/>
    </source>
</evidence>
<evidence type="ECO:0000256" key="9">
    <source>
        <dbReference type="ARBA" id="ARBA00023014"/>
    </source>
</evidence>
<dbReference type="Gene3D" id="1.10.10.1100">
    <property type="entry name" value="BFD-like [2Fe-2S]-binding domain"/>
    <property type="match status" value="1"/>
</dbReference>
<evidence type="ECO:0000256" key="10">
    <source>
        <dbReference type="ARBA" id="ARBA00023063"/>
    </source>
</evidence>
<comment type="cofactor">
    <cofactor evidence="1">
        <name>Mo-bis(molybdopterin guanine dinucleotide)</name>
        <dbReference type="ChEBI" id="CHEBI:60539"/>
    </cofactor>
</comment>
<dbReference type="InterPro" id="IPR027467">
    <property type="entry name" value="MopterinOxRdtase_cofactor_BS"/>
</dbReference>
<sequence>MKPLEAVIKTTCPYCGVGCGVLAEQNTAGEWSVRGDGEHPANFGRLCSKGASLAETVSLPNRLMTPLQRIADGGLQRISWDHAIDRVADGFRAAIDEFGPDSVGIYVSGQILTEDYYVANKLMKGFIGSANIDTNSRLCMSSAVAAYNRAFGSDTVPVSYEDLENADLVVLSGSNTAYAHPVIYQRLVAAKERRPNMKFVVIDPRKTATCDIADLHLPIAPGADALLFNGLLVALADAGKIDHDFIAASVDGFEASLAAARADAGDPDILAQRCGLSRAQLEQFYGWFIAHERTVSLWSQGMNQSASGTDKGNALINCHLATGRIGKPAMGPFSITGQPNAMGGREVGGLANMLAAHQGFTPEAIDRVSRFWGSENVAQKPGLKAVDLFAAAGTGQIKALWIIATNPVFSLPDSHAVRAALAHCPLVVLSECVANTDTAQYADILLPATTWGERDGTVTNSERRISRQRPLYPPVGESRHDWQALCAVAERLGFGTAFDFADAAAIFREYAALTAFENNGSRDLDLGAFTQLSEAQYNELPPTRWPQPACHAPIEPFSDGRFFTQNRRARMLPITAQGAPSALTPLYPLRLNTGRLRDQWHGMSRTGAVPKLLNHVGEPTLTIHPMDAARYKLRGHQIARVGNTRGQLMTRVVLDEHQRQGSVFVPMHWSDAFSRDGLVNALIAPIIDPISGQPEFKTQSVWVEHYPAEWFGFVLIREGLPVPELKQLPGDYAIKITATTATRYELAGVAAPSNWMDWAKTTLNQQKNALETDAVIDREWIEFADSATGRYRIAQITQGQLDWVLHITRDSRAVETQWLLGLFAEPTLDAAQRADLIAGKPAGAQADVGPIICACFSLGRNTLIEAIEQHHITDAKALGACTEAGTNCGSCLPELKALIAQNPPSAESATSPAQASIED</sequence>
<evidence type="ECO:0000256" key="6">
    <source>
        <dbReference type="ARBA" id="ARBA00022723"/>
    </source>
</evidence>
<dbReference type="InterPro" id="IPR006657">
    <property type="entry name" value="MoPterin_dinucl-bd_dom"/>
</dbReference>
<dbReference type="GO" id="GO:0016020">
    <property type="term" value="C:membrane"/>
    <property type="evidence" value="ECO:0007669"/>
    <property type="project" value="TreeGrafter"/>
</dbReference>